<name>A0ABQ2VHL2_9ACTN</name>
<dbReference type="InterPro" id="IPR036259">
    <property type="entry name" value="MFS_trans_sf"/>
</dbReference>
<dbReference type="Proteomes" id="UP000654471">
    <property type="component" value="Unassembled WGS sequence"/>
</dbReference>
<evidence type="ECO:0000313" key="1">
    <source>
        <dbReference type="EMBL" id="GGU84489.1"/>
    </source>
</evidence>
<proteinExistence type="predicted"/>
<comment type="caution">
    <text evidence="1">The sequence shown here is derived from an EMBL/GenBank/DDBJ whole genome shotgun (WGS) entry which is preliminary data.</text>
</comment>
<gene>
    <name evidence="1" type="ORF">GCM10010211_58080</name>
</gene>
<accession>A0ABQ2VHL2</accession>
<keyword evidence="2" id="KW-1185">Reference proteome</keyword>
<protein>
    <submittedName>
        <fullName evidence="1">Uncharacterized protein</fullName>
    </submittedName>
</protein>
<reference evidence="2" key="1">
    <citation type="journal article" date="2019" name="Int. J. Syst. Evol. Microbiol.">
        <title>The Global Catalogue of Microorganisms (GCM) 10K type strain sequencing project: providing services to taxonomists for standard genome sequencing and annotation.</title>
        <authorList>
            <consortium name="The Broad Institute Genomics Platform"/>
            <consortium name="The Broad Institute Genome Sequencing Center for Infectious Disease"/>
            <person name="Wu L."/>
            <person name="Ma J."/>
        </authorList>
    </citation>
    <scope>NUCLEOTIDE SEQUENCE [LARGE SCALE GENOMIC DNA]</scope>
    <source>
        <strain evidence="2">JCM 3399</strain>
    </source>
</reference>
<organism evidence="1 2">
    <name type="scientific">Streptomyces albospinus</name>
    <dbReference type="NCBI Taxonomy" id="285515"/>
    <lineage>
        <taxon>Bacteria</taxon>
        <taxon>Bacillati</taxon>
        <taxon>Actinomycetota</taxon>
        <taxon>Actinomycetes</taxon>
        <taxon>Kitasatosporales</taxon>
        <taxon>Streptomycetaceae</taxon>
        <taxon>Streptomyces</taxon>
    </lineage>
</organism>
<dbReference type="RefSeq" id="WP_229852722.1">
    <property type="nucleotide sequence ID" value="NZ_BMRP01000025.1"/>
</dbReference>
<dbReference type="SUPFAM" id="SSF103473">
    <property type="entry name" value="MFS general substrate transporter"/>
    <property type="match status" value="1"/>
</dbReference>
<evidence type="ECO:0000313" key="2">
    <source>
        <dbReference type="Proteomes" id="UP000654471"/>
    </source>
</evidence>
<dbReference type="EMBL" id="BMRP01000025">
    <property type="protein sequence ID" value="GGU84489.1"/>
    <property type="molecule type" value="Genomic_DNA"/>
</dbReference>
<sequence length="116" mass="12041">MLLASRFVQDVGGAVTSAVTPGMAETINYGWASSHTPGFGTGALVPLLAFVVRQAKAANPLLPLRVFRSRNASGATGVQALMTAGTFSFPSLCVLHWQKVLGFGEFHTPGSGPRPG</sequence>